<dbReference type="Pfam" id="PF00480">
    <property type="entry name" value="ROK"/>
    <property type="match status" value="1"/>
</dbReference>
<reference evidence="4" key="1">
    <citation type="submission" date="2015-07" db="EMBL/GenBank/DDBJ databases">
        <authorList>
            <person name="Rodrigo-Torres Lidia"/>
            <person name="Arahal R.David."/>
        </authorList>
    </citation>
    <scope>NUCLEOTIDE SEQUENCE [LARGE SCALE GENOMIC DNA]</scope>
    <source>
        <strain evidence="4">CECT 5096</strain>
    </source>
</reference>
<evidence type="ECO:0000313" key="3">
    <source>
        <dbReference type="EMBL" id="CTQ65251.1"/>
    </source>
</evidence>
<proteinExistence type="inferred from homology"/>
<dbReference type="GO" id="GO:0003700">
    <property type="term" value="F:DNA-binding transcription factor activity"/>
    <property type="evidence" value="ECO:0007669"/>
    <property type="project" value="InterPro"/>
</dbReference>
<dbReference type="EMBL" id="CXWC01000001">
    <property type="protein sequence ID" value="CTQ65251.1"/>
    <property type="molecule type" value="Genomic_DNA"/>
</dbReference>
<keyword evidence="4" id="KW-1185">Reference proteome</keyword>
<dbReference type="STRING" id="311410.LA5095_03329"/>
<dbReference type="SUPFAM" id="SSF53067">
    <property type="entry name" value="Actin-like ATPase domain"/>
    <property type="match status" value="1"/>
</dbReference>
<name>A0A0M7AMZ8_9HYPH</name>
<dbReference type="InterPro" id="IPR043129">
    <property type="entry name" value="ATPase_NBD"/>
</dbReference>
<evidence type="ECO:0000313" key="4">
    <source>
        <dbReference type="Proteomes" id="UP000049983"/>
    </source>
</evidence>
<dbReference type="InterPro" id="IPR011991">
    <property type="entry name" value="ArsR-like_HTH"/>
</dbReference>
<dbReference type="Proteomes" id="UP000049983">
    <property type="component" value="Unassembled WGS sequence"/>
</dbReference>
<dbReference type="CDD" id="cd23763">
    <property type="entry name" value="ASKHA_ATPase_ROK"/>
    <property type="match status" value="1"/>
</dbReference>
<dbReference type="OrthoDB" id="8595273at2"/>
<evidence type="ECO:0000259" key="2">
    <source>
        <dbReference type="Pfam" id="PF01047"/>
    </source>
</evidence>
<dbReference type="AlphaFoldDB" id="A0A0M7AMZ8"/>
<feature type="domain" description="HTH marR-type" evidence="2">
    <location>
        <begin position="12"/>
        <end position="58"/>
    </location>
</feature>
<dbReference type="SUPFAM" id="SSF46785">
    <property type="entry name" value="Winged helix' DNA-binding domain"/>
    <property type="match status" value="1"/>
</dbReference>
<sequence>MNTLQKPSARRLIQLLRSQGPVSRLKLADLLDVQPSTVTRIVNQLLDDGLVVEEADPNRAGRRGYPSKLLQLRPMGLLSAGVFIDPERYYTCIVNALGEVLSEETSSITDRGFSQLMELIGASVDRQTRQLGLQPDRFIGCGISYPGQHTSKPGIVRQTQYFSEWPEIDASKDFAPYFDMPVHQLNDAKCACLAELLFGSCRSVRNFNYVWLSHGIGGAAVIDQSLYLGKSASAAEFGGLFPKSQPRPSGSDLLATIKEAGLAADNLEHISKADLQHESILNWVDRVEQQLKWLSLVITRTMSPDAIVLGGRLPDAIFSELIERLSASKSLGEDHFGPHPTFIRAEADKKPHLGAAALPLYLTTSPNAG</sequence>
<protein>
    <submittedName>
        <fullName evidence="3">Making large colonies protein</fullName>
    </submittedName>
</protein>
<dbReference type="InterPro" id="IPR000600">
    <property type="entry name" value="ROK"/>
</dbReference>
<comment type="similarity">
    <text evidence="1">Belongs to the ROK (NagC/XylR) family.</text>
</comment>
<dbReference type="PANTHER" id="PTHR18964">
    <property type="entry name" value="ROK (REPRESSOR, ORF, KINASE) FAMILY"/>
    <property type="match status" value="1"/>
</dbReference>
<dbReference type="Gene3D" id="1.10.10.10">
    <property type="entry name" value="Winged helix-like DNA-binding domain superfamily/Winged helix DNA-binding domain"/>
    <property type="match status" value="1"/>
</dbReference>
<accession>A0A0M7AMZ8</accession>
<dbReference type="RefSeq" id="WP_104704043.1">
    <property type="nucleotide sequence ID" value="NZ_CANKXR010000009.1"/>
</dbReference>
<dbReference type="Gene3D" id="3.30.420.40">
    <property type="match status" value="2"/>
</dbReference>
<dbReference type="InterPro" id="IPR000835">
    <property type="entry name" value="HTH_MarR-typ"/>
</dbReference>
<dbReference type="CDD" id="cd00090">
    <property type="entry name" value="HTH_ARSR"/>
    <property type="match status" value="1"/>
</dbReference>
<evidence type="ECO:0000256" key="1">
    <source>
        <dbReference type="ARBA" id="ARBA00006479"/>
    </source>
</evidence>
<dbReference type="InterPro" id="IPR036390">
    <property type="entry name" value="WH_DNA-bd_sf"/>
</dbReference>
<gene>
    <name evidence="3" type="primary">mlc_2</name>
    <name evidence="3" type="ORF">LA5096_00695</name>
</gene>
<organism evidence="3 4">
    <name type="scientific">Roseibium album</name>
    <dbReference type="NCBI Taxonomy" id="311410"/>
    <lineage>
        <taxon>Bacteria</taxon>
        <taxon>Pseudomonadati</taxon>
        <taxon>Pseudomonadota</taxon>
        <taxon>Alphaproteobacteria</taxon>
        <taxon>Hyphomicrobiales</taxon>
        <taxon>Stappiaceae</taxon>
        <taxon>Roseibium</taxon>
    </lineage>
</organism>
<dbReference type="InterPro" id="IPR036388">
    <property type="entry name" value="WH-like_DNA-bd_sf"/>
</dbReference>
<dbReference type="Pfam" id="PF01047">
    <property type="entry name" value="MarR"/>
    <property type="match status" value="1"/>
</dbReference>
<dbReference type="PANTHER" id="PTHR18964:SF149">
    <property type="entry name" value="BIFUNCTIONAL UDP-N-ACETYLGLUCOSAMINE 2-EPIMERASE_N-ACETYLMANNOSAMINE KINASE"/>
    <property type="match status" value="1"/>
</dbReference>
<dbReference type="GeneID" id="97668142"/>